<keyword evidence="1" id="KW-0677">Repeat</keyword>
<evidence type="ECO:0000256" key="2">
    <source>
        <dbReference type="ARBA" id="ARBA00023043"/>
    </source>
</evidence>
<dbReference type="Gene3D" id="1.25.40.20">
    <property type="entry name" value="Ankyrin repeat-containing domain"/>
    <property type="match status" value="1"/>
</dbReference>
<dbReference type="InterPro" id="IPR002110">
    <property type="entry name" value="Ankyrin_rpt"/>
</dbReference>
<organism evidence="5 6">
    <name type="scientific">Chlamydomonas eustigma</name>
    <dbReference type="NCBI Taxonomy" id="1157962"/>
    <lineage>
        <taxon>Eukaryota</taxon>
        <taxon>Viridiplantae</taxon>
        <taxon>Chlorophyta</taxon>
        <taxon>core chlorophytes</taxon>
        <taxon>Chlorophyceae</taxon>
        <taxon>CS clade</taxon>
        <taxon>Chlamydomonadales</taxon>
        <taxon>Chlamydomonadaceae</taxon>
        <taxon>Chlamydomonas</taxon>
    </lineage>
</organism>
<gene>
    <name evidence="5" type="ORF">CEUSTIGMA_g3068.t1</name>
</gene>
<dbReference type="STRING" id="1157962.A0A250WXR1"/>
<evidence type="ECO:0000256" key="3">
    <source>
        <dbReference type="PROSITE-ProRule" id="PRU00023"/>
    </source>
</evidence>
<feature type="repeat" description="ANK" evidence="3">
    <location>
        <begin position="42"/>
        <end position="74"/>
    </location>
</feature>
<reference evidence="5 6" key="1">
    <citation type="submission" date="2017-08" db="EMBL/GenBank/DDBJ databases">
        <title>Acidophilic green algal genome provides insights into adaptation to an acidic environment.</title>
        <authorList>
            <person name="Hirooka S."/>
            <person name="Hirose Y."/>
            <person name="Kanesaki Y."/>
            <person name="Higuchi S."/>
            <person name="Fujiwara T."/>
            <person name="Onuma R."/>
            <person name="Era A."/>
            <person name="Ohbayashi R."/>
            <person name="Uzuka A."/>
            <person name="Nozaki H."/>
            <person name="Yoshikawa H."/>
            <person name="Miyagishima S.Y."/>
        </authorList>
    </citation>
    <scope>NUCLEOTIDE SEQUENCE [LARGE SCALE GENOMIC DNA]</scope>
    <source>
        <strain evidence="5 6">NIES-2499</strain>
    </source>
</reference>
<dbReference type="Proteomes" id="UP000232323">
    <property type="component" value="Unassembled WGS sequence"/>
</dbReference>
<name>A0A250WXR1_9CHLO</name>
<keyword evidence="6" id="KW-1185">Reference proteome</keyword>
<accession>A0A250WXR1</accession>
<protein>
    <submittedName>
        <fullName evidence="5">Uncharacterized protein</fullName>
    </submittedName>
</protein>
<dbReference type="AlphaFoldDB" id="A0A250WXR1"/>
<evidence type="ECO:0000256" key="4">
    <source>
        <dbReference type="SAM" id="MobiDB-lite"/>
    </source>
</evidence>
<feature type="repeat" description="ANK" evidence="3">
    <location>
        <begin position="75"/>
        <end position="107"/>
    </location>
</feature>
<feature type="region of interest" description="Disordered" evidence="4">
    <location>
        <begin position="136"/>
        <end position="166"/>
    </location>
</feature>
<dbReference type="PROSITE" id="PS50297">
    <property type="entry name" value="ANK_REP_REGION"/>
    <property type="match status" value="2"/>
</dbReference>
<keyword evidence="2 3" id="KW-0040">ANK repeat</keyword>
<dbReference type="Pfam" id="PF12796">
    <property type="entry name" value="Ank_2"/>
    <property type="match status" value="1"/>
</dbReference>
<evidence type="ECO:0000256" key="1">
    <source>
        <dbReference type="ARBA" id="ARBA00022737"/>
    </source>
</evidence>
<dbReference type="InterPro" id="IPR036770">
    <property type="entry name" value="Ankyrin_rpt-contain_sf"/>
</dbReference>
<dbReference type="PROSITE" id="PS50088">
    <property type="entry name" value="ANK_REPEAT"/>
    <property type="match status" value="2"/>
</dbReference>
<feature type="compositionally biased region" description="Acidic residues" evidence="4">
    <location>
        <begin position="137"/>
        <end position="158"/>
    </location>
</feature>
<proteinExistence type="predicted"/>
<dbReference type="SUPFAM" id="SSF48403">
    <property type="entry name" value="Ankyrin repeat"/>
    <property type="match status" value="1"/>
</dbReference>
<dbReference type="PANTHER" id="PTHR24171">
    <property type="entry name" value="ANKYRIN REPEAT DOMAIN-CONTAINING PROTEIN 39-RELATED"/>
    <property type="match status" value="1"/>
</dbReference>
<dbReference type="SMART" id="SM00248">
    <property type="entry name" value="ANK"/>
    <property type="match status" value="3"/>
</dbReference>
<comment type="caution">
    <text evidence="5">The sequence shown here is derived from an EMBL/GenBank/DDBJ whole genome shotgun (WGS) entry which is preliminary data.</text>
</comment>
<evidence type="ECO:0000313" key="5">
    <source>
        <dbReference type="EMBL" id="GAX75624.1"/>
    </source>
</evidence>
<evidence type="ECO:0000313" key="6">
    <source>
        <dbReference type="Proteomes" id="UP000232323"/>
    </source>
</evidence>
<dbReference type="OrthoDB" id="548600at2759"/>
<sequence>MPTKKKADDRPPIFVAIDKGDDETVEELLKDEPSNLNMRNKDGWTPLIAAAYCGELDMVNLLIKAGADVKAACRDGDTALHYAAAQGHGDIICALAKHGAKLDVKDKDGETPYNVAGKNMKIRKLITQLLDSRLDDEGGEDIGYADEEGEWEEVEEAEAATLQPTK</sequence>
<dbReference type="PANTHER" id="PTHR24171:SF9">
    <property type="entry name" value="ANKYRIN REPEAT DOMAIN-CONTAINING PROTEIN 39"/>
    <property type="match status" value="1"/>
</dbReference>
<dbReference type="EMBL" id="BEGY01000013">
    <property type="protein sequence ID" value="GAX75624.1"/>
    <property type="molecule type" value="Genomic_DNA"/>
</dbReference>